<dbReference type="Pfam" id="PF03764">
    <property type="entry name" value="EFG_IV"/>
    <property type="match status" value="1"/>
</dbReference>
<dbReference type="GO" id="GO:0046677">
    <property type="term" value="P:response to antibiotic"/>
    <property type="evidence" value="ECO:0007669"/>
    <property type="project" value="UniProtKB-KW"/>
</dbReference>
<dbReference type="InterPro" id="IPR009000">
    <property type="entry name" value="Transl_B-barrel_sf"/>
</dbReference>
<dbReference type="InterPro" id="IPR035647">
    <property type="entry name" value="EFG_III/V"/>
</dbReference>
<dbReference type="PANTHER" id="PTHR43261:SF1">
    <property type="entry name" value="RIBOSOME-RELEASING FACTOR 2, MITOCHONDRIAL"/>
    <property type="match status" value="1"/>
</dbReference>
<dbReference type="SMART" id="SM00889">
    <property type="entry name" value="EFG_IV"/>
    <property type="match status" value="1"/>
</dbReference>
<dbReference type="InterPro" id="IPR035650">
    <property type="entry name" value="Tet_C"/>
</dbReference>
<keyword evidence="2" id="KW-0648">Protein biosynthesis</keyword>
<keyword evidence="3" id="KW-0342">GTP-binding</keyword>
<dbReference type="Gene3D" id="3.30.70.240">
    <property type="match status" value="1"/>
</dbReference>
<dbReference type="SUPFAM" id="SSF50447">
    <property type="entry name" value="Translation proteins"/>
    <property type="match status" value="1"/>
</dbReference>
<gene>
    <name evidence="7" type="ORF">IAB37_04935</name>
</gene>
<evidence type="ECO:0000256" key="1">
    <source>
        <dbReference type="ARBA" id="ARBA00022741"/>
    </source>
</evidence>
<dbReference type="SUPFAM" id="SSF52540">
    <property type="entry name" value="P-loop containing nucleoside triphosphate hydrolases"/>
    <property type="match status" value="1"/>
</dbReference>
<dbReference type="CDD" id="cd10912">
    <property type="entry name" value="PIN_YacP-like"/>
    <property type="match status" value="1"/>
</dbReference>
<dbReference type="InterPro" id="IPR027417">
    <property type="entry name" value="P-loop_NTPase"/>
</dbReference>
<keyword evidence="1" id="KW-0547">Nucleotide-binding</keyword>
<dbReference type="CDD" id="cd03711">
    <property type="entry name" value="Tet_C"/>
    <property type="match status" value="1"/>
</dbReference>
<proteinExistence type="predicted"/>
<dbReference type="EMBL" id="DVHA01000161">
    <property type="protein sequence ID" value="HIR60902.1"/>
    <property type="molecule type" value="Genomic_DNA"/>
</dbReference>
<dbReference type="CDD" id="cd01684">
    <property type="entry name" value="Tet_like_IV"/>
    <property type="match status" value="1"/>
</dbReference>
<organism evidence="7 8">
    <name type="scientific">Candidatus Faecivivens stercoravium</name>
    <dbReference type="NCBI Taxonomy" id="2840803"/>
    <lineage>
        <taxon>Bacteria</taxon>
        <taxon>Bacillati</taxon>
        <taxon>Bacillota</taxon>
        <taxon>Clostridia</taxon>
        <taxon>Eubacteriales</taxon>
        <taxon>Oscillospiraceae</taxon>
        <taxon>Oscillospiraceae incertae sedis</taxon>
        <taxon>Candidatus Faecivivens</taxon>
    </lineage>
</organism>
<dbReference type="Pfam" id="PF00009">
    <property type="entry name" value="GTP_EFTU"/>
    <property type="match status" value="1"/>
</dbReference>
<evidence type="ECO:0000256" key="4">
    <source>
        <dbReference type="ARBA" id="ARBA00023251"/>
    </source>
</evidence>
<dbReference type="SUPFAM" id="SSF54980">
    <property type="entry name" value="EF-G C-terminal domain-like"/>
    <property type="match status" value="2"/>
</dbReference>
<feature type="region of interest" description="Disordered" evidence="5">
    <location>
        <begin position="644"/>
        <end position="667"/>
    </location>
</feature>
<dbReference type="GO" id="GO:0003924">
    <property type="term" value="F:GTPase activity"/>
    <property type="evidence" value="ECO:0007669"/>
    <property type="project" value="InterPro"/>
</dbReference>
<evidence type="ECO:0000256" key="2">
    <source>
        <dbReference type="ARBA" id="ARBA00022917"/>
    </source>
</evidence>
<keyword evidence="4" id="KW-0046">Antibiotic resistance</keyword>
<dbReference type="Pfam" id="PF05991">
    <property type="entry name" value="NYN_YacP"/>
    <property type="match status" value="1"/>
</dbReference>
<reference evidence="7" key="2">
    <citation type="journal article" date="2021" name="PeerJ">
        <title>Extensive microbial diversity within the chicken gut microbiome revealed by metagenomics and culture.</title>
        <authorList>
            <person name="Gilroy R."/>
            <person name="Ravi A."/>
            <person name="Getino M."/>
            <person name="Pursley I."/>
            <person name="Horton D.L."/>
            <person name="Alikhan N.F."/>
            <person name="Baker D."/>
            <person name="Gharbi K."/>
            <person name="Hall N."/>
            <person name="Watson M."/>
            <person name="Adriaenssens E.M."/>
            <person name="Foster-Nyarko E."/>
            <person name="Jarju S."/>
            <person name="Secka A."/>
            <person name="Antonio M."/>
            <person name="Oren A."/>
            <person name="Chaudhuri R.R."/>
            <person name="La Ragione R."/>
            <person name="Hildebrand F."/>
            <person name="Pallen M.J."/>
        </authorList>
    </citation>
    <scope>NUCLEOTIDE SEQUENCE</scope>
    <source>
        <strain evidence="7">CHK189-12415</strain>
    </source>
</reference>
<dbReference type="GO" id="GO:0005525">
    <property type="term" value="F:GTP binding"/>
    <property type="evidence" value="ECO:0007669"/>
    <property type="project" value="UniProtKB-KW"/>
</dbReference>
<accession>A0A9D1DXQ2</accession>
<dbReference type="GO" id="GO:0006412">
    <property type="term" value="P:translation"/>
    <property type="evidence" value="ECO:0007669"/>
    <property type="project" value="UniProtKB-KW"/>
</dbReference>
<evidence type="ECO:0000256" key="3">
    <source>
        <dbReference type="ARBA" id="ARBA00023134"/>
    </source>
</evidence>
<dbReference type="AlphaFoldDB" id="A0A9D1DXQ2"/>
<sequence>MNRCVIGILAHVDAGKTTLAEGILYTCGKLRKLGRVDHQDAFLDTGALERERGITIFSKQAVFPLGDTEVTLLDTPGHADFAAEAERVLPVLDAAILVVGGPDGVQGHTRTLWELLGRYRVPTFLFINKLDLLENARPDDGRDFVMGELKGKLGDGFADLSADGDGWMEEAAVCDEKMLDYYLENGTVPDSMLREAVGKRELFPCFFGSALKLIGVAEFLEALSRLMPRPEYPDAFGARVFKVSREGGVRLTHMKITGGSLPVKAAVEGEGPDGPWKEKADQLRLYSGAKYTLLDSAPAGSVVAVAGLTHTRAGEGLGFEAEGKAPELQPVLRYKVILPEGESPFSAMQKLSELAEEDPQLHISWNGALQEITLQPMGAVQLEVLERLAKDRFGLSIGFSEGGVVYKETIKAPVEGVGHFEPLRHYAEVHLLLEPAERGSGLTFKTAVSEDDLDRNWQRLILTHLLEKEHKGVLTGSPITDMTITLVAGRAHLKHTEGGDFRQATYRAVRQGLMKAESVLLEPVYDFTLTVPAENAGRVMHDIPLMAGTLEPPEMDGQTASFKGRCPVATMQGYAADVAAYSRGKGRLSLRYGGYEECHGAEEVIASFGYSPEADLENTPDSVFCSHGAGVTVGWREVEGHMHLPPYPLERDKEPEPPPKYTPPTGRMVYAGTREEGRELERIFARTYGEVKRRDFLPQNTVRQIDKGKLLEAFEETAEVLLVDGYNIIFAWDELRAEARENLDAARSALIDILSNYQGYKQCGVIAVFDAYKVHGGKGAVERQNGVYVVYTEEAETADMYIEKVSYALGKKKRIRVATSDGLEQMIILGHGCERVSASMFYEEVQLVNERIRSIIGQNAQEGRLRRTRLSDVTGLGKE</sequence>
<name>A0A9D1DXQ2_9FIRM</name>
<dbReference type="PROSITE" id="PS00301">
    <property type="entry name" value="G_TR_1"/>
    <property type="match status" value="1"/>
</dbReference>
<evidence type="ECO:0000259" key="6">
    <source>
        <dbReference type="PROSITE" id="PS51722"/>
    </source>
</evidence>
<dbReference type="PRINTS" id="PR01037">
    <property type="entry name" value="TCRTETOQM"/>
</dbReference>
<evidence type="ECO:0000256" key="5">
    <source>
        <dbReference type="SAM" id="MobiDB-lite"/>
    </source>
</evidence>
<dbReference type="PANTHER" id="PTHR43261">
    <property type="entry name" value="TRANSLATION ELONGATION FACTOR G-RELATED"/>
    <property type="match status" value="1"/>
</dbReference>
<feature type="domain" description="Tr-type G" evidence="6">
    <location>
        <begin position="1"/>
        <end position="231"/>
    </location>
</feature>
<dbReference type="Pfam" id="PF00679">
    <property type="entry name" value="EFG_C"/>
    <property type="match status" value="1"/>
</dbReference>
<comment type="caution">
    <text evidence="7">The sequence shown here is derived from an EMBL/GenBank/DDBJ whole genome shotgun (WGS) entry which is preliminary data.</text>
</comment>
<dbReference type="InterPro" id="IPR031157">
    <property type="entry name" value="G_TR_CS"/>
</dbReference>
<dbReference type="PRINTS" id="PR00315">
    <property type="entry name" value="ELONGATNFCT"/>
</dbReference>
<dbReference type="SUPFAM" id="SSF54211">
    <property type="entry name" value="Ribosomal protein S5 domain 2-like"/>
    <property type="match status" value="1"/>
</dbReference>
<dbReference type="Gene3D" id="3.40.50.300">
    <property type="entry name" value="P-loop containing nucleotide triphosphate hydrolases"/>
    <property type="match status" value="1"/>
</dbReference>
<dbReference type="InterPro" id="IPR020568">
    <property type="entry name" value="Ribosomal_Su5_D2-typ_SF"/>
</dbReference>
<dbReference type="GO" id="GO:0032790">
    <property type="term" value="P:ribosome disassembly"/>
    <property type="evidence" value="ECO:0007669"/>
    <property type="project" value="TreeGrafter"/>
</dbReference>
<evidence type="ECO:0000313" key="8">
    <source>
        <dbReference type="Proteomes" id="UP000824241"/>
    </source>
</evidence>
<evidence type="ECO:0000313" key="7">
    <source>
        <dbReference type="EMBL" id="HIR60902.1"/>
    </source>
</evidence>
<dbReference type="Gene3D" id="2.40.30.10">
    <property type="entry name" value="Translation factors"/>
    <property type="match status" value="1"/>
</dbReference>
<reference evidence="7" key="1">
    <citation type="submission" date="2020-10" db="EMBL/GenBank/DDBJ databases">
        <authorList>
            <person name="Gilroy R."/>
        </authorList>
    </citation>
    <scope>NUCLEOTIDE SEQUENCE</scope>
    <source>
        <strain evidence="7">CHK189-12415</strain>
    </source>
</reference>
<protein>
    <submittedName>
        <fullName evidence="7">TetM/TetW/TetO/TetS family tetracycline resistance ribosomal protection protein</fullName>
    </submittedName>
</protein>
<dbReference type="InterPro" id="IPR005225">
    <property type="entry name" value="Small_GTP-bd"/>
</dbReference>
<dbReference type="InterPro" id="IPR010298">
    <property type="entry name" value="YacP-like"/>
</dbReference>
<dbReference type="Gene3D" id="3.30.70.870">
    <property type="entry name" value="Elongation Factor G (Translational Gtpase), domain 3"/>
    <property type="match status" value="1"/>
</dbReference>
<dbReference type="Gene3D" id="3.30.230.10">
    <property type="match status" value="1"/>
</dbReference>
<dbReference type="InterPro" id="IPR014721">
    <property type="entry name" value="Ribsml_uS5_D2-typ_fold_subgr"/>
</dbReference>
<dbReference type="NCBIfam" id="TIGR00231">
    <property type="entry name" value="small_GTP"/>
    <property type="match status" value="1"/>
</dbReference>
<dbReference type="InterPro" id="IPR000795">
    <property type="entry name" value="T_Tr_GTP-bd_dom"/>
</dbReference>
<dbReference type="Proteomes" id="UP000824241">
    <property type="component" value="Unassembled WGS sequence"/>
</dbReference>
<dbReference type="PROSITE" id="PS51722">
    <property type="entry name" value="G_TR_2"/>
    <property type="match status" value="1"/>
</dbReference>
<dbReference type="InterPro" id="IPR000640">
    <property type="entry name" value="EFG_V-like"/>
</dbReference>
<dbReference type="SMART" id="SM00838">
    <property type="entry name" value="EFG_C"/>
    <property type="match status" value="1"/>
</dbReference>
<dbReference type="InterPro" id="IPR005517">
    <property type="entry name" value="Transl_elong_EFG/EF2_IV"/>
</dbReference>